<feature type="coiled-coil region" evidence="7">
    <location>
        <begin position="303"/>
        <end position="501"/>
    </location>
</feature>
<feature type="coiled-coil region" evidence="7">
    <location>
        <begin position="170"/>
        <end position="211"/>
    </location>
</feature>
<dbReference type="GO" id="GO:0005524">
    <property type="term" value="F:ATP binding"/>
    <property type="evidence" value="ECO:0007669"/>
    <property type="project" value="UniProtKB-UniRule"/>
</dbReference>
<dbReference type="FunFam" id="3.40.50.300:FF:000901">
    <property type="entry name" value="Chromosome partition protein Smc"/>
    <property type="match status" value="1"/>
</dbReference>
<evidence type="ECO:0000259" key="9">
    <source>
        <dbReference type="Pfam" id="PF02463"/>
    </source>
</evidence>
<dbReference type="Pfam" id="PF02463">
    <property type="entry name" value="SMC_N"/>
    <property type="match status" value="1"/>
</dbReference>
<name>A0A2G4YTI0_9PROT</name>
<dbReference type="Proteomes" id="UP000229730">
    <property type="component" value="Unassembled WGS sequence"/>
</dbReference>
<evidence type="ECO:0000256" key="8">
    <source>
        <dbReference type="SAM" id="MobiDB-lite"/>
    </source>
</evidence>
<evidence type="ECO:0000256" key="3">
    <source>
        <dbReference type="ARBA" id="ARBA00022741"/>
    </source>
</evidence>
<dbReference type="GO" id="GO:0030261">
    <property type="term" value="P:chromosome condensation"/>
    <property type="evidence" value="ECO:0007669"/>
    <property type="project" value="InterPro"/>
</dbReference>
<dbReference type="InterPro" id="IPR003395">
    <property type="entry name" value="RecF/RecN/SMC_N"/>
</dbReference>
<organism evidence="10 11">
    <name type="scientific">Paremcibacter congregatus</name>
    <dbReference type="NCBI Taxonomy" id="2043170"/>
    <lineage>
        <taxon>Bacteria</taxon>
        <taxon>Pseudomonadati</taxon>
        <taxon>Pseudomonadota</taxon>
        <taxon>Alphaproteobacteria</taxon>
        <taxon>Emcibacterales</taxon>
        <taxon>Emcibacteraceae</taxon>
        <taxon>Paremcibacter</taxon>
    </lineage>
</organism>
<evidence type="ECO:0000256" key="5">
    <source>
        <dbReference type="ARBA" id="ARBA00023054"/>
    </source>
</evidence>
<comment type="similarity">
    <text evidence="7">Belongs to the SMC family.</text>
</comment>
<dbReference type="SUPFAM" id="SSF57997">
    <property type="entry name" value="Tropomyosin"/>
    <property type="match status" value="1"/>
</dbReference>
<comment type="subunit">
    <text evidence="7">Homodimer.</text>
</comment>
<gene>
    <name evidence="7 10" type="primary">smc</name>
    <name evidence="10" type="ORF">CRD36_02810</name>
</gene>
<dbReference type="HAMAP" id="MF_01894">
    <property type="entry name" value="Smc_prok"/>
    <property type="match status" value="1"/>
</dbReference>
<keyword evidence="4 7" id="KW-0067">ATP-binding</keyword>
<dbReference type="GO" id="GO:0016887">
    <property type="term" value="F:ATP hydrolysis activity"/>
    <property type="evidence" value="ECO:0007669"/>
    <property type="project" value="InterPro"/>
</dbReference>
<feature type="domain" description="RecF/RecN/SMC N-terminal" evidence="9">
    <location>
        <begin position="4"/>
        <end position="1136"/>
    </location>
</feature>
<evidence type="ECO:0000256" key="1">
    <source>
        <dbReference type="ARBA" id="ARBA00004496"/>
    </source>
</evidence>
<feature type="coiled-coil region" evidence="7">
    <location>
        <begin position="861"/>
        <end position="902"/>
    </location>
</feature>
<evidence type="ECO:0000256" key="4">
    <source>
        <dbReference type="ARBA" id="ARBA00022840"/>
    </source>
</evidence>
<dbReference type="GO" id="GO:0006260">
    <property type="term" value="P:DNA replication"/>
    <property type="evidence" value="ECO:0007669"/>
    <property type="project" value="UniProtKB-UniRule"/>
</dbReference>
<feature type="binding site" evidence="7">
    <location>
        <begin position="32"/>
        <end position="39"/>
    </location>
    <ligand>
        <name>ATP</name>
        <dbReference type="ChEBI" id="CHEBI:30616"/>
    </ligand>
</feature>
<feature type="region of interest" description="Disordered" evidence="8">
    <location>
        <begin position="667"/>
        <end position="710"/>
    </location>
</feature>
<dbReference type="InterPro" id="IPR011890">
    <property type="entry name" value="SMC_prok"/>
</dbReference>
<dbReference type="RefSeq" id="WP_099471219.1">
    <property type="nucleotide sequence ID" value="NZ_CP041025.1"/>
</dbReference>
<reference evidence="10 11" key="1">
    <citation type="submission" date="2017-10" db="EMBL/GenBank/DDBJ databases">
        <title>Frigbacter circumglobatus gen. nov. sp. nov., isolated from sediment cultured in situ.</title>
        <authorList>
            <person name="Zhao Z."/>
        </authorList>
    </citation>
    <scope>NUCLEOTIDE SEQUENCE [LARGE SCALE GENOMIC DNA]</scope>
    <source>
        <strain evidence="10 11">ZYL</strain>
    </source>
</reference>
<dbReference type="AlphaFoldDB" id="A0A2G4YTI0"/>
<dbReference type="EMBL" id="PDEM01000009">
    <property type="protein sequence ID" value="PHZ85635.1"/>
    <property type="molecule type" value="Genomic_DNA"/>
</dbReference>
<comment type="caution">
    <text evidence="10">The sequence shown here is derived from an EMBL/GenBank/DDBJ whole genome shotgun (WGS) entry which is preliminary data.</text>
</comment>
<accession>A0A2G4YTI0</accession>
<evidence type="ECO:0000256" key="2">
    <source>
        <dbReference type="ARBA" id="ARBA00022490"/>
    </source>
</evidence>
<dbReference type="SUPFAM" id="SSF52540">
    <property type="entry name" value="P-loop containing nucleoside triphosphate hydrolases"/>
    <property type="match status" value="1"/>
</dbReference>
<dbReference type="NCBIfam" id="TIGR02168">
    <property type="entry name" value="SMC_prok_B"/>
    <property type="match status" value="1"/>
</dbReference>
<evidence type="ECO:0000256" key="7">
    <source>
        <dbReference type="HAMAP-Rule" id="MF_01894"/>
    </source>
</evidence>
<evidence type="ECO:0000313" key="10">
    <source>
        <dbReference type="EMBL" id="PHZ85635.1"/>
    </source>
</evidence>
<protein>
    <recommendedName>
        <fullName evidence="7">Chromosome partition protein Smc</fullName>
    </recommendedName>
</protein>
<dbReference type="InterPro" id="IPR024704">
    <property type="entry name" value="SMC"/>
</dbReference>
<proteinExistence type="inferred from homology"/>
<comment type="domain">
    <text evidence="7">Contains large globular domains required for ATP hydrolysis at each terminus and a third globular domain forming a flexible hinge near the middle of the molecule. These domains are separated by coiled-coil structures.</text>
</comment>
<sequence>MDFTRLRLSGFKSFVDPTELIIENGLTGVVGPNGCGKSNLLEALRWVMAENSAKSMRGSGMDDVIFAGTSSRPARNLAEVTLTIHNNDRSAPTIFNDELQMEISRRIERESGSAYRLNSKDVRAKDVQLLFADASTGAHSPSLVSQGRIGSLINAKPKERRKVLEEAAGISGLHSRRKEAESKLRSAEHNLERLADIELQLTDQIKGLQKQARQATRYKKISAEIRTLQALINYMEWRAIQDQKQQADKGLRDVVVQVAAITTDLGRHNREQAIETAKLPDLRQAEAELAAKLHRITVARDGLDGEEHRLQETQGKLQDLLSQIDQDEQRERAVIKDTASILERLQAEKKDLLAQVENQTGNVDELAEHLNAKQSATLEAEWKLEELTQKQAQQTADKNNLTRNLQEADERLRFLAEQRTTIEERLVRLESNNLFTQALSNAENNLATSENAITHLSAKAREAEDKRQLFQQKEQDAREILQSLQGRLARIQAEKEGLEELLLDDGEATGTPVMEKLAVTPGYETALGAALDEDLEASDDVTAKVHWRQLAAYERGQDLPAGVASLSAHVTGPAVLNRRLAQIGVVEHEQEALSLLPQLKPGQRLVCLQGGLWRWDGLCVSPDAPSTAAVRLKQKNRLATLLEEYAARKEEVGAAREVRHQIQEEAETVKQENRDARKAWQQAEEKAAAARRSLTEAEKQATRHQSEESALKDRLGHLVEEMDQMQARVRELGDNLKALPVLEDLGLEILKTREAVEERRKALSEARFNHDSFISQSDARRDRLVQIETELTAWKLRIDNVDGHLKDLQDRRNRTAAELKSLENRPGEIVEERRKLNHLINEAEGGRQAAATALLNCEDQVAGKEKEGREIQKKLAEVREQKVRLETNLEQFEEQETHLKRRILDEFDCQPNLLRGLAELEEAQDLPDPEQTLHRLERLRGERERLGAVNLRAESELTTISEQLELSVKERQELEQAIAALRRSISDLNREGRARILKAFDEVNEHFKHLFTTLFGGGEAHLELTESDDPLDAGLEIMASPPGKKMQNLGLLSGGEQALTALSLIFAVFMTNPSPICVLDEVDAPLDDANVERFCDLLDEMAENTATRFLIVTHNAVTMSRMSRLFGVTMAERGVSQLVSVDLESAERMRERASIAPGDSVLA</sequence>
<dbReference type="GO" id="GO:0007059">
    <property type="term" value="P:chromosome segregation"/>
    <property type="evidence" value="ECO:0007669"/>
    <property type="project" value="UniProtKB-UniRule"/>
</dbReference>
<keyword evidence="2 7" id="KW-0963">Cytoplasm</keyword>
<evidence type="ECO:0000256" key="6">
    <source>
        <dbReference type="ARBA" id="ARBA00023125"/>
    </source>
</evidence>
<dbReference type="InterPro" id="IPR027417">
    <property type="entry name" value="P-loop_NTPase"/>
</dbReference>
<dbReference type="PANTHER" id="PTHR43977">
    <property type="entry name" value="STRUCTURAL MAINTENANCE OF CHROMOSOMES PROTEIN 3"/>
    <property type="match status" value="1"/>
</dbReference>
<keyword evidence="11" id="KW-1185">Reference proteome</keyword>
<feature type="coiled-coil region" evidence="7">
    <location>
        <begin position="936"/>
        <end position="991"/>
    </location>
</feature>
<dbReference type="GO" id="GO:0005737">
    <property type="term" value="C:cytoplasm"/>
    <property type="evidence" value="ECO:0007669"/>
    <property type="project" value="UniProtKB-SubCell"/>
</dbReference>
<dbReference type="CDD" id="cd03278">
    <property type="entry name" value="ABC_SMC_barmotin"/>
    <property type="match status" value="1"/>
</dbReference>
<evidence type="ECO:0000313" key="11">
    <source>
        <dbReference type="Proteomes" id="UP000229730"/>
    </source>
</evidence>
<dbReference type="InParanoid" id="A0A2G4YTI0"/>
<comment type="function">
    <text evidence="7">Required for chromosome condensation and partitioning.</text>
</comment>
<comment type="subcellular location">
    <subcellularLocation>
        <location evidence="1 7">Cytoplasm</location>
    </subcellularLocation>
</comment>
<keyword evidence="6 7" id="KW-0238">DNA-binding</keyword>
<dbReference type="GO" id="GO:0003677">
    <property type="term" value="F:DNA binding"/>
    <property type="evidence" value="ECO:0007669"/>
    <property type="project" value="UniProtKB-UniRule"/>
</dbReference>
<dbReference type="Gene3D" id="1.10.287.1490">
    <property type="match status" value="1"/>
</dbReference>
<dbReference type="GO" id="GO:0007062">
    <property type="term" value="P:sister chromatid cohesion"/>
    <property type="evidence" value="ECO:0007669"/>
    <property type="project" value="InterPro"/>
</dbReference>
<keyword evidence="3 7" id="KW-0547">Nucleotide-binding</keyword>
<keyword evidence="5 7" id="KW-0175">Coiled coil</keyword>
<dbReference type="PIRSF" id="PIRSF005719">
    <property type="entry name" value="SMC"/>
    <property type="match status" value="1"/>
</dbReference>
<dbReference type="OrthoDB" id="9808768at2"/>
<dbReference type="Gene3D" id="3.40.50.300">
    <property type="entry name" value="P-loop containing nucleotide triphosphate hydrolases"/>
    <property type="match status" value="2"/>
</dbReference>